<comment type="cofactor">
    <cofactor evidence="1">
        <name>a divalent metal cation</name>
        <dbReference type="ChEBI" id="CHEBI:60240"/>
    </cofactor>
</comment>
<dbReference type="InterPro" id="IPR013342">
    <property type="entry name" value="Mandelate_racemase_C"/>
</dbReference>
<dbReference type="InterPro" id="IPR029065">
    <property type="entry name" value="Enolase_C-like"/>
</dbReference>
<dbReference type="GO" id="GO:0046872">
    <property type="term" value="F:metal ion binding"/>
    <property type="evidence" value="ECO:0007669"/>
    <property type="project" value="UniProtKB-KW"/>
</dbReference>
<dbReference type="SMART" id="SM00922">
    <property type="entry name" value="MR_MLE"/>
    <property type="match status" value="1"/>
</dbReference>
<dbReference type="PANTHER" id="PTHR48073">
    <property type="entry name" value="O-SUCCINYLBENZOATE SYNTHASE-RELATED"/>
    <property type="match status" value="1"/>
</dbReference>
<dbReference type="Pfam" id="PF13378">
    <property type="entry name" value="MR_MLE_C"/>
    <property type="match status" value="1"/>
</dbReference>
<dbReference type="UniPathway" id="UPA00079"/>
<sequence length="372" mass="41639">MKIDSIELREISLPLVHFFETSFGRTTQRRIMLVRVRDADGAEGWGECTAGEGPFYSEEWIDGAWGVIEQFLAPMVLGREIESAAHVSSLMKRVRGHRMAKAAIETACWDLEAKKLGVPLWRHLGGVRREIPCGVSIGIQDSIEDLFAKVEKELAAGYQRIKIKIKPGWDVEAVARLRERFPDIRLMVDANSAYSLEDAPLFRALDQHRLMMIEQPLAYDDMYDHAKLQAQIETPICLDESIRSSDDARKAIAIGACRIINLKLGRVGGHFEARRVERVCRERNVPVWCGGMLESGIGRAHNIAMATLEGFTLPGDVSASARYWEEDIIDPPVEVTSRGTIIAREDPGIGYEVKRARVEMLTVRSAALRADG</sequence>
<keyword evidence="2" id="KW-0479">Metal-binding</keyword>
<dbReference type="GO" id="GO:0043748">
    <property type="term" value="F:O-succinylbenzoate synthase activity"/>
    <property type="evidence" value="ECO:0007669"/>
    <property type="project" value="UniProtKB-EC"/>
</dbReference>
<dbReference type="InterPro" id="IPR013341">
    <property type="entry name" value="Mandelate_racemase_N_dom"/>
</dbReference>
<dbReference type="PANTHER" id="PTHR48073:SF5">
    <property type="entry name" value="O-SUCCINYLBENZOATE SYNTHASE"/>
    <property type="match status" value="1"/>
</dbReference>
<evidence type="ECO:0000256" key="2">
    <source>
        <dbReference type="ARBA" id="ARBA00022723"/>
    </source>
</evidence>
<proteinExistence type="predicted"/>
<dbReference type="UniPathway" id="UPA01057">
    <property type="reaction ID" value="UER00165"/>
</dbReference>
<dbReference type="SFLD" id="SFLDG00180">
    <property type="entry name" value="muconate_cycloisomerase"/>
    <property type="match status" value="1"/>
</dbReference>
<feature type="domain" description="Mandelate racemase/muconate lactonizing enzyme C-terminal" evidence="7">
    <location>
        <begin position="143"/>
        <end position="235"/>
    </location>
</feature>
<dbReference type="EMBL" id="CBXV010000004">
    <property type="protein sequence ID" value="CDM64971.1"/>
    <property type="molecule type" value="Genomic_DNA"/>
</dbReference>
<dbReference type="RefSeq" id="WP_083437677.1">
    <property type="nucleotide sequence ID" value="NZ_CBXV010000004.1"/>
</dbReference>
<evidence type="ECO:0000256" key="3">
    <source>
        <dbReference type="ARBA" id="ARBA00022842"/>
    </source>
</evidence>
<dbReference type="Pfam" id="PF02746">
    <property type="entry name" value="MR_MLE_N"/>
    <property type="match status" value="1"/>
</dbReference>
<keyword evidence="3" id="KW-0460">Magnesium</keyword>
<gene>
    <name evidence="8" type="ORF">PYK22_00967</name>
</gene>
<dbReference type="SFLD" id="SFLDS00001">
    <property type="entry name" value="Enolase"/>
    <property type="match status" value="1"/>
</dbReference>
<evidence type="ECO:0000256" key="4">
    <source>
        <dbReference type="ARBA" id="ARBA00023239"/>
    </source>
</evidence>
<keyword evidence="4 8" id="KW-0456">Lyase</keyword>
<dbReference type="AlphaFoldDB" id="A0A0B6WV31"/>
<dbReference type="Gene3D" id="3.30.390.10">
    <property type="entry name" value="Enolase-like, N-terminal domain"/>
    <property type="match status" value="1"/>
</dbReference>
<dbReference type="EC" id="4.2.1.113" evidence="5 6"/>
<dbReference type="NCBIfam" id="TIGR01928">
    <property type="entry name" value="menC_lowGC_arch"/>
    <property type="match status" value="1"/>
</dbReference>
<dbReference type="GO" id="GO:0016854">
    <property type="term" value="F:racemase and epimerase activity"/>
    <property type="evidence" value="ECO:0007669"/>
    <property type="project" value="UniProtKB-ARBA"/>
</dbReference>
<dbReference type="InterPro" id="IPR036849">
    <property type="entry name" value="Enolase-like_C_sf"/>
</dbReference>
<dbReference type="InterPro" id="IPR029017">
    <property type="entry name" value="Enolase-like_N"/>
</dbReference>
<dbReference type="Gene3D" id="3.20.20.120">
    <property type="entry name" value="Enolase-like C-terminal domain"/>
    <property type="match status" value="1"/>
</dbReference>
<evidence type="ECO:0000313" key="8">
    <source>
        <dbReference type="EMBL" id="CDM64971.1"/>
    </source>
</evidence>
<accession>A0A0B6WV31</accession>
<evidence type="ECO:0000313" key="9">
    <source>
        <dbReference type="Proteomes" id="UP000031518"/>
    </source>
</evidence>
<protein>
    <recommendedName>
        <fullName evidence="5 6">o-succinylbenzoate synthase</fullName>
        <ecNumber evidence="5 6">4.2.1.113</ecNumber>
    </recommendedName>
</protein>
<dbReference type="SUPFAM" id="SSF54826">
    <property type="entry name" value="Enolase N-terminal domain-like"/>
    <property type="match status" value="1"/>
</dbReference>
<dbReference type="InterPro" id="IPR010197">
    <property type="entry name" value="OSBS/NAAAR"/>
</dbReference>
<dbReference type="SFLD" id="SFLDF00009">
    <property type="entry name" value="o-succinylbenzoate_synthase"/>
    <property type="match status" value="1"/>
</dbReference>
<evidence type="ECO:0000259" key="7">
    <source>
        <dbReference type="SMART" id="SM00922"/>
    </source>
</evidence>
<organism evidence="8 9">
    <name type="scientific">Pyrinomonas methylaliphatogenes</name>
    <dbReference type="NCBI Taxonomy" id="454194"/>
    <lineage>
        <taxon>Bacteria</taxon>
        <taxon>Pseudomonadati</taxon>
        <taxon>Acidobacteriota</taxon>
        <taxon>Blastocatellia</taxon>
        <taxon>Blastocatellales</taxon>
        <taxon>Pyrinomonadaceae</taxon>
        <taxon>Pyrinomonas</taxon>
    </lineage>
</organism>
<dbReference type="CDD" id="cd03317">
    <property type="entry name" value="NAAAR"/>
    <property type="match status" value="1"/>
</dbReference>
<reference evidence="8 9" key="2">
    <citation type="submission" date="2015-01" db="EMBL/GenBank/DDBJ databases">
        <title>Complete genome sequence of Pyrinomonas methylaliphatogenes type strain K22T.</title>
        <authorList>
            <person name="Lee K.C.Y."/>
            <person name="Power J.F."/>
            <person name="Dunfield P.F."/>
            <person name="Morgan X.C."/>
            <person name="Huttenhower C."/>
            <person name="Stott M.B."/>
        </authorList>
    </citation>
    <scope>NUCLEOTIDE SEQUENCE [LARGE SCALE GENOMIC DNA]</scope>
    <source>
        <strain evidence="8 9">K22</strain>
    </source>
</reference>
<name>A0A0B6WV31_9BACT</name>
<evidence type="ECO:0000256" key="1">
    <source>
        <dbReference type="ARBA" id="ARBA00001968"/>
    </source>
</evidence>
<dbReference type="OrthoDB" id="9774531at2"/>
<dbReference type="GO" id="GO:0009234">
    <property type="term" value="P:menaquinone biosynthetic process"/>
    <property type="evidence" value="ECO:0007669"/>
    <property type="project" value="UniProtKB-UniRule"/>
</dbReference>
<evidence type="ECO:0000256" key="5">
    <source>
        <dbReference type="ARBA" id="ARBA00029491"/>
    </source>
</evidence>
<dbReference type="SUPFAM" id="SSF51604">
    <property type="entry name" value="Enolase C-terminal domain-like"/>
    <property type="match status" value="1"/>
</dbReference>
<reference evidence="8 9" key="1">
    <citation type="submission" date="2013-12" db="EMBL/GenBank/DDBJ databases">
        <authorList>
            <person name="Stott M."/>
        </authorList>
    </citation>
    <scope>NUCLEOTIDE SEQUENCE [LARGE SCALE GENOMIC DNA]</scope>
    <source>
        <strain evidence="8 9">K22</strain>
    </source>
</reference>
<dbReference type="Proteomes" id="UP000031518">
    <property type="component" value="Unassembled WGS sequence"/>
</dbReference>
<keyword evidence="9" id="KW-1185">Reference proteome</keyword>
<dbReference type="STRING" id="454194.PYK22_00967"/>
<evidence type="ECO:0000256" key="6">
    <source>
        <dbReference type="NCBIfam" id="TIGR01928"/>
    </source>
</evidence>